<reference evidence="2 3" key="1">
    <citation type="submission" date="2022-01" db="EMBL/GenBank/DDBJ databases">
        <title>A high-quality chromosome-level genome assembly of rohu carp, Labeo rohita.</title>
        <authorList>
            <person name="Arick M.A. II"/>
            <person name="Hsu C.-Y."/>
            <person name="Magbanua Z."/>
            <person name="Pechanova O."/>
            <person name="Grover C."/>
            <person name="Miller E."/>
            <person name="Thrash A."/>
            <person name="Ezzel L."/>
            <person name="Alam S."/>
            <person name="Benzie J."/>
            <person name="Hamilton M."/>
            <person name="Karsi A."/>
            <person name="Lawrence M.L."/>
            <person name="Peterson D.G."/>
        </authorList>
    </citation>
    <scope>NUCLEOTIDE SEQUENCE [LARGE SCALE GENOMIC DNA]</scope>
    <source>
        <strain evidence="3">BAU-BD-2019</strain>
        <tissue evidence="2">Blood</tissue>
    </source>
</reference>
<name>A0ABQ8L2R3_LABRO</name>
<protein>
    <submittedName>
        <fullName evidence="2">Proteolipid protein 2</fullName>
    </submittedName>
</protein>
<keyword evidence="1" id="KW-0812">Transmembrane</keyword>
<proteinExistence type="predicted"/>
<keyword evidence="1" id="KW-0472">Membrane</keyword>
<dbReference type="EMBL" id="JACTAM010002697">
    <property type="protein sequence ID" value="KAI2643918.1"/>
    <property type="molecule type" value="Genomic_DNA"/>
</dbReference>
<feature type="transmembrane region" description="Helical" evidence="1">
    <location>
        <begin position="102"/>
        <end position="122"/>
    </location>
</feature>
<feature type="transmembrane region" description="Helical" evidence="1">
    <location>
        <begin position="76"/>
        <end position="95"/>
    </location>
</feature>
<gene>
    <name evidence="2" type="ORF">H4Q32_024743</name>
</gene>
<organism evidence="2 3">
    <name type="scientific">Labeo rohita</name>
    <name type="common">Indian major carp</name>
    <name type="synonym">Cyprinus rohita</name>
    <dbReference type="NCBI Taxonomy" id="84645"/>
    <lineage>
        <taxon>Eukaryota</taxon>
        <taxon>Metazoa</taxon>
        <taxon>Chordata</taxon>
        <taxon>Craniata</taxon>
        <taxon>Vertebrata</taxon>
        <taxon>Euteleostomi</taxon>
        <taxon>Actinopterygii</taxon>
        <taxon>Neopterygii</taxon>
        <taxon>Teleostei</taxon>
        <taxon>Ostariophysi</taxon>
        <taxon>Cypriniformes</taxon>
        <taxon>Cyprinidae</taxon>
        <taxon>Labeoninae</taxon>
        <taxon>Labeonini</taxon>
        <taxon>Labeo</taxon>
    </lineage>
</organism>
<evidence type="ECO:0000256" key="1">
    <source>
        <dbReference type="SAM" id="Phobius"/>
    </source>
</evidence>
<dbReference type="Proteomes" id="UP000830375">
    <property type="component" value="Unassembled WGS sequence"/>
</dbReference>
<sequence length="156" mass="17171">MSVVMVVMVVIIVPLSCSPIVVDLGLVRVALDRERAPAPGLRVRSVFSREQLHVSGLLVAHVVLVFVVGLCWSAGAGAVVVVMMVVMMMAVSLWLTTKEPFLLLCLLLHFLFFLLLLLSRLLSLGRMLLLVLLRSFSLSGSRLLAFLFILYTGFMT</sequence>
<keyword evidence="1" id="KW-1133">Transmembrane helix</keyword>
<feature type="transmembrane region" description="Helical" evidence="1">
    <location>
        <begin position="128"/>
        <end position="151"/>
    </location>
</feature>
<accession>A0ABQ8L2R3</accession>
<feature type="transmembrane region" description="Helical" evidence="1">
    <location>
        <begin position="52"/>
        <end position="70"/>
    </location>
</feature>
<keyword evidence="3" id="KW-1185">Reference proteome</keyword>
<comment type="caution">
    <text evidence="2">The sequence shown here is derived from an EMBL/GenBank/DDBJ whole genome shotgun (WGS) entry which is preliminary data.</text>
</comment>
<evidence type="ECO:0000313" key="3">
    <source>
        <dbReference type="Proteomes" id="UP000830375"/>
    </source>
</evidence>
<feature type="transmembrane region" description="Helical" evidence="1">
    <location>
        <begin position="6"/>
        <end position="31"/>
    </location>
</feature>
<evidence type="ECO:0000313" key="2">
    <source>
        <dbReference type="EMBL" id="KAI2643918.1"/>
    </source>
</evidence>